<dbReference type="InterPro" id="IPR005804">
    <property type="entry name" value="FA_desaturase_dom"/>
</dbReference>
<feature type="domain" description="Fatty acid desaturase" evidence="14">
    <location>
        <begin position="44"/>
        <end position="248"/>
    </location>
</feature>
<feature type="transmembrane region" description="Helical" evidence="13">
    <location>
        <begin position="12"/>
        <end position="34"/>
    </location>
</feature>
<feature type="transmembrane region" description="Helical" evidence="13">
    <location>
        <begin position="185"/>
        <end position="207"/>
    </location>
</feature>
<dbReference type="PANTHER" id="PTHR11351">
    <property type="entry name" value="ACYL-COA DESATURASE"/>
    <property type="match status" value="1"/>
</dbReference>
<dbReference type="PANTHER" id="PTHR11351:SF98">
    <property type="entry name" value="RE43130P"/>
    <property type="match status" value="1"/>
</dbReference>
<feature type="transmembrane region" description="Helical" evidence="13">
    <location>
        <begin position="160"/>
        <end position="179"/>
    </location>
</feature>
<comment type="caution">
    <text evidence="15">The sequence shown here is derived from an EMBL/GenBank/DDBJ whole genome shotgun (WGS) entry which is preliminary data.</text>
</comment>
<keyword evidence="5" id="KW-0276">Fatty acid metabolism</keyword>
<comment type="cofactor">
    <cofactor evidence="12">
        <name>Fe(2+)</name>
        <dbReference type="ChEBI" id="CHEBI:29033"/>
    </cofactor>
</comment>
<comment type="domain">
    <text evidence="12">The histidine box domains are involved in binding the catalytic metal ions.</text>
</comment>
<dbReference type="InterPro" id="IPR015876">
    <property type="entry name" value="Acyl-CoA_DS"/>
</dbReference>
<reference evidence="15" key="1">
    <citation type="journal article" date="2020" name="J Insects Food Feed">
        <title>The yellow mealworm (Tenebrio molitor) genome: a resource for the emerging insects as food and feed industry.</title>
        <authorList>
            <person name="Eriksson T."/>
            <person name="Andere A."/>
            <person name="Kelstrup H."/>
            <person name="Emery V."/>
            <person name="Picard C."/>
        </authorList>
    </citation>
    <scope>NUCLEOTIDE SEQUENCE</scope>
    <source>
        <strain evidence="15">Stoneville</strain>
        <tissue evidence="15">Whole head</tissue>
    </source>
</reference>
<evidence type="ECO:0000256" key="1">
    <source>
        <dbReference type="ARBA" id="ARBA00004141"/>
    </source>
</evidence>
<evidence type="ECO:0000256" key="8">
    <source>
        <dbReference type="ARBA" id="ARBA00023004"/>
    </source>
</evidence>
<dbReference type="GO" id="GO:0005789">
    <property type="term" value="C:endoplasmic reticulum membrane"/>
    <property type="evidence" value="ECO:0007669"/>
    <property type="project" value="TreeGrafter"/>
</dbReference>
<evidence type="ECO:0000256" key="5">
    <source>
        <dbReference type="ARBA" id="ARBA00022832"/>
    </source>
</evidence>
<sequence>MSSSKPDYKFAIVWRNVFVFLLYHYVALQGVYYILSLTVQWRTLLWGYIILLCNAQGITSGVHRLWAHRSYKAKLPLKILLCVFQTIGFQNSIYEWARDHRVHHKFTDTDADPHNSTRGFFFSHMGWLLVRKHPDVFAKGKTVDMSDLEADPVVRFQRKYYVLLAPTLCFVVPTVVPWYCWNEDAYVAFAVCGMLRYLISLHCTWLVNSAAHIWGTKPYNRYIRPSENVWVSALTQGEGWHNYHHTFPWDYKAAELDSYSGNMSTAFIDFMAKIGLAYDLKTVPPAMGLTLGWWEEEKHSSDHHREAGRVRIPAGWATHGCCVVCVLYCGGKYPGAQLHHLKKELADRKVPDRPNGERGRL</sequence>
<dbReference type="GO" id="GO:0005506">
    <property type="term" value="F:iron ion binding"/>
    <property type="evidence" value="ECO:0007669"/>
    <property type="project" value="TreeGrafter"/>
</dbReference>
<accession>A0A8J6H6Q3</accession>
<keyword evidence="6 13" id="KW-1133">Transmembrane helix</keyword>
<dbReference type="Proteomes" id="UP000719412">
    <property type="component" value="Unassembled WGS sequence"/>
</dbReference>
<organism evidence="15 16">
    <name type="scientific">Tenebrio molitor</name>
    <name type="common">Yellow mealworm beetle</name>
    <dbReference type="NCBI Taxonomy" id="7067"/>
    <lineage>
        <taxon>Eukaryota</taxon>
        <taxon>Metazoa</taxon>
        <taxon>Ecdysozoa</taxon>
        <taxon>Arthropoda</taxon>
        <taxon>Hexapoda</taxon>
        <taxon>Insecta</taxon>
        <taxon>Pterygota</taxon>
        <taxon>Neoptera</taxon>
        <taxon>Endopterygota</taxon>
        <taxon>Coleoptera</taxon>
        <taxon>Polyphaga</taxon>
        <taxon>Cucujiformia</taxon>
        <taxon>Tenebrionidae</taxon>
        <taxon>Tenebrio</taxon>
    </lineage>
</organism>
<evidence type="ECO:0000256" key="7">
    <source>
        <dbReference type="ARBA" id="ARBA00023002"/>
    </source>
</evidence>
<reference evidence="15" key="2">
    <citation type="submission" date="2021-08" db="EMBL/GenBank/DDBJ databases">
        <authorList>
            <person name="Eriksson T."/>
        </authorList>
    </citation>
    <scope>NUCLEOTIDE SEQUENCE</scope>
    <source>
        <strain evidence="15">Stoneville</strain>
        <tissue evidence="15">Whole head</tissue>
    </source>
</reference>
<evidence type="ECO:0000256" key="10">
    <source>
        <dbReference type="ARBA" id="ARBA00023136"/>
    </source>
</evidence>
<gene>
    <name evidence="15" type="ORF">GEV33_014051</name>
</gene>
<keyword evidence="11 12" id="KW-0275">Fatty acid biosynthesis</keyword>
<dbReference type="CDD" id="cd03505">
    <property type="entry name" value="Delta9-FADS-like"/>
    <property type="match status" value="1"/>
</dbReference>
<name>A0A8J6H6Q3_TENMO</name>
<evidence type="ECO:0000256" key="12">
    <source>
        <dbReference type="RuleBase" id="RU000581"/>
    </source>
</evidence>
<evidence type="ECO:0000256" key="13">
    <source>
        <dbReference type="SAM" id="Phobius"/>
    </source>
</evidence>
<proteinExistence type="inferred from homology"/>
<evidence type="ECO:0000256" key="6">
    <source>
        <dbReference type="ARBA" id="ARBA00022989"/>
    </source>
</evidence>
<keyword evidence="7 12" id="KW-0560">Oxidoreductase</keyword>
<dbReference type="AlphaFoldDB" id="A0A8J6H6Q3"/>
<evidence type="ECO:0000256" key="3">
    <source>
        <dbReference type="ARBA" id="ARBA00022516"/>
    </source>
</evidence>
<evidence type="ECO:0000313" key="16">
    <source>
        <dbReference type="Proteomes" id="UP000719412"/>
    </source>
</evidence>
<evidence type="ECO:0000256" key="4">
    <source>
        <dbReference type="ARBA" id="ARBA00022692"/>
    </source>
</evidence>
<dbReference type="PRINTS" id="PR00075">
    <property type="entry name" value="FACDDSATRASE"/>
</dbReference>
<keyword evidence="10 13" id="KW-0472">Membrane</keyword>
<keyword evidence="3 12" id="KW-0444">Lipid biosynthesis</keyword>
<comment type="subcellular location">
    <subcellularLocation>
        <location evidence="1">Membrane</location>
        <topology evidence="1">Multi-pass membrane protein</topology>
    </subcellularLocation>
</comment>
<dbReference type="EMBL" id="JABDTM020028570">
    <property type="protein sequence ID" value="KAH0808741.1"/>
    <property type="molecule type" value="Genomic_DNA"/>
</dbReference>
<evidence type="ECO:0000259" key="14">
    <source>
        <dbReference type="Pfam" id="PF00487"/>
    </source>
</evidence>
<dbReference type="Pfam" id="PF00487">
    <property type="entry name" value="FA_desaturase"/>
    <property type="match status" value="1"/>
</dbReference>
<evidence type="ECO:0000256" key="11">
    <source>
        <dbReference type="ARBA" id="ARBA00023160"/>
    </source>
</evidence>
<protein>
    <recommendedName>
        <fullName evidence="14">Fatty acid desaturase domain-containing protein</fullName>
    </recommendedName>
</protein>
<dbReference type="GO" id="GO:0004768">
    <property type="term" value="F:stearoyl-CoA 9-desaturase activity"/>
    <property type="evidence" value="ECO:0007669"/>
    <property type="project" value="TreeGrafter"/>
</dbReference>
<keyword evidence="9" id="KW-0443">Lipid metabolism</keyword>
<keyword evidence="16" id="KW-1185">Reference proteome</keyword>
<comment type="similarity">
    <text evidence="2 12">Belongs to the fatty acid desaturase type 1 family.</text>
</comment>
<keyword evidence="8" id="KW-0408">Iron</keyword>
<dbReference type="GO" id="GO:0006636">
    <property type="term" value="P:unsaturated fatty acid biosynthetic process"/>
    <property type="evidence" value="ECO:0007669"/>
    <property type="project" value="TreeGrafter"/>
</dbReference>
<evidence type="ECO:0000256" key="9">
    <source>
        <dbReference type="ARBA" id="ARBA00023098"/>
    </source>
</evidence>
<keyword evidence="4 12" id="KW-0812">Transmembrane</keyword>
<feature type="transmembrane region" description="Helical" evidence="13">
    <location>
        <begin position="46"/>
        <end position="66"/>
    </location>
</feature>
<evidence type="ECO:0000313" key="15">
    <source>
        <dbReference type="EMBL" id="KAH0808741.1"/>
    </source>
</evidence>
<evidence type="ECO:0000256" key="2">
    <source>
        <dbReference type="ARBA" id="ARBA00009295"/>
    </source>
</evidence>